<dbReference type="KEGG" id="mng:MNEG_4108"/>
<reference evidence="2 3" key="1">
    <citation type="journal article" date="2013" name="BMC Genomics">
        <title>Reconstruction of the lipid metabolism for the microalga Monoraphidium neglectum from its genome sequence reveals characteristics suitable for biofuel production.</title>
        <authorList>
            <person name="Bogen C."/>
            <person name="Al-Dilaimi A."/>
            <person name="Albersmeier A."/>
            <person name="Wichmann J."/>
            <person name="Grundmann M."/>
            <person name="Rupp O."/>
            <person name="Lauersen K.J."/>
            <person name="Blifernez-Klassen O."/>
            <person name="Kalinowski J."/>
            <person name="Goesmann A."/>
            <person name="Mussgnug J.H."/>
            <person name="Kruse O."/>
        </authorList>
    </citation>
    <scope>NUCLEOTIDE SEQUENCE [LARGE SCALE GENOMIC DNA]</scope>
    <source>
        <strain evidence="2 3">SAG 48.87</strain>
    </source>
</reference>
<dbReference type="EMBL" id="KK100771">
    <property type="protein sequence ID" value="KIZ03855.1"/>
    <property type="molecule type" value="Genomic_DNA"/>
</dbReference>
<feature type="region of interest" description="Disordered" evidence="1">
    <location>
        <begin position="102"/>
        <end position="167"/>
    </location>
</feature>
<evidence type="ECO:0000313" key="2">
    <source>
        <dbReference type="EMBL" id="KIZ03855.1"/>
    </source>
</evidence>
<feature type="compositionally biased region" description="Gly residues" evidence="1">
    <location>
        <begin position="279"/>
        <end position="288"/>
    </location>
</feature>
<gene>
    <name evidence="2" type="ORF">MNEG_4108</name>
</gene>
<proteinExistence type="predicted"/>
<dbReference type="GeneID" id="25736986"/>
<keyword evidence="3" id="KW-1185">Reference proteome</keyword>
<organism evidence="2 3">
    <name type="scientific">Monoraphidium neglectum</name>
    <dbReference type="NCBI Taxonomy" id="145388"/>
    <lineage>
        <taxon>Eukaryota</taxon>
        <taxon>Viridiplantae</taxon>
        <taxon>Chlorophyta</taxon>
        <taxon>core chlorophytes</taxon>
        <taxon>Chlorophyceae</taxon>
        <taxon>CS clade</taxon>
        <taxon>Sphaeropleales</taxon>
        <taxon>Selenastraceae</taxon>
        <taxon>Monoraphidium</taxon>
    </lineage>
</organism>
<protein>
    <submittedName>
        <fullName evidence="2">Uncharacterized protein</fullName>
    </submittedName>
</protein>
<feature type="region of interest" description="Disordered" evidence="1">
    <location>
        <begin position="1"/>
        <end position="78"/>
    </location>
</feature>
<dbReference type="RefSeq" id="XP_013902874.1">
    <property type="nucleotide sequence ID" value="XM_014047420.1"/>
</dbReference>
<feature type="compositionally biased region" description="Low complexity" evidence="1">
    <location>
        <begin position="22"/>
        <end position="62"/>
    </location>
</feature>
<evidence type="ECO:0000256" key="1">
    <source>
        <dbReference type="SAM" id="MobiDB-lite"/>
    </source>
</evidence>
<feature type="compositionally biased region" description="Basic and acidic residues" evidence="1">
    <location>
        <begin position="124"/>
        <end position="133"/>
    </location>
</feature>
<evidence type="ECO:0000313" key="3">
    <source>
        <dbReference type="Proteomes" id="UP000054498"/>
    </source>
</evidence>
<accession>A0A0D2MLY4</accession>
<feature type="compositionally biased region" description="Basic and acidic residues" evidence="1">
    <location>
        <begin position="312"/>
        <end position="322"/>
    </location>
</feature>
<dbReference type="Proteomes" id="UP000054498">
    <property type="component" value="Unassembled WGS sequence"/>
</dbReference>
<feature type="region of interest" description="Disordered" evidence="1">
    <location>
        <begin position="268"/>
        <end position="322"/>
    </location>
</feature>
<name>A0A0D2MLY4_9CHLO</name>
<dbReference type="OrthoDB" id="562681at2759"/>
<sequence length="322" mass="32444">MADVVQEAQAPLGAAPQRPLLSPGAPTSAAAAATAAAAAVADAAARARASSSSGSGSPGAEAFGPLLGSPDCPSDHGKSCLPAHGRTAAGLKGSLAAADWMDEEGEEEHEGRAWQSHSGASGGEGRRSDHALGEDEESLQLSGDGSGGGGDDGAACEPDSGGAHPAGSVWQTLQRFIPSAGINVSKVMVATWFPGVPLPLDISLQLEVDGRPWGDRFVSRITPALNLNMGLRAAGAGLEGCVVTALRRARGAGALDLLLTRASGDPRLEARRTAKRRGGSLGGGGEWGGGKRRRGAEARPAEGGATWPVVRAAEDPWRLGRP</sequence>
<dbReference type="AlphaFoldDB" id="A0A0D2MLY4"/>